<evidence type="ECO:0000313" key="5">
    <source>
        <dbReference type="EMBL" id="KKB99324.1"/>
    </source>
</evidence>
<dbReference type="EMBL" id="SSGD01000082">
    <property type="protein sequence ID" value="TXI54663.1"/>
    <property type="molecule type" value="Genomic_DNA"/>
</dbReference>
<feature type="active site" evidence="3">
    <location>
        <position position="118"/>
    </location>
</feature>
<dbReference type="Proteomes" id="UP000034416">
    <property type="component" value="Unassembled WGS sequence"/>
</dbReference>
<evidence type="ECO:0000313" key="10">
    <source>
        <dbReference type="Proteomes" id="UP000321797"/>
    </source>
</evidence>
<dbReference type="InterPro" id="IPR010982">
    <property type="entry name" value="Lambda_DNA-bd_dom_sf"/>
</dbReference>
<feature type="active site" evidence="3">
    <location>
        <position position="92"/>
    </location>
</feature>
<dbReference type="Proteomes" id="UP000192327">
    <property type="component" value="Unassembled WGS sequence"/>
</dbReference>
<dbReference type="STRING" id="342002.BST15_18270"/>
<dbReference type="PATRIC" id="fig|342002.3.peg.3055"/>
<dbReference type="NCBIfam" id="TIGR00673">
    <property type="entry name" value="cynS"/>
    <property type="match status" value="1"/>
</dbReference>
<dbReference type="Gene3D" id="1.10.260.40">
    <property type="entry name" value="lambda repressor-like DNA-binding domains"/>
    <property type="match status" value="1"/>
</dbReference>
<keyword evidence="2 3" id="KW-0456">Lyase</keyword>
<sequence length="151" mass="16642">MTTPLTRADVTGLITAERIQRGVRWSQVAEEVGASKEWTTAACLGQMALEADQAQAVVRIFNLPAEAEHILQAPPYKGSMPAVVPTDPLIYRLHEMVAVYGPTIKELVHEEFGDGIMSAIDFRIDLSREPDAAGDRVRIVLSGKYLGYKEF</sequence>
<dbReference type="CDD" id="cd00559">
    <property type="entry name" value="Cyanase_C"/>
    <property type="match status" value="1"/>
</dbReference>
<reference evidence="7 10" key="4">
    <citation type="submission" date="2018-09" db="EMBL/GenBank/DDBJ databases">
        <title>Metagenome Assembled Genomes from an Advanced Water Purification Facility.</title>
        <authorList>
            <person name="Stamps B.W."/>
            <person name="Spear J.R."/>
        </authorList>
    </citation>
    <scope>NUCLEOTIDE SEQUENCE [LARGE SCALE GENOMIC DNA]</scope>
    <source>
        <strain evidence="7">Bin_29_2</strain>
    </source>
</reference>
<keyword evidence="9" id="KW-1185">Reference proteome</keyword>
<dbReference type="PANTHER" id="PTHR34186:SF2">
    <property type="entry name" value="CYANATE HYDRATASE"/>
    <property type="match status" value="1"/>
</dbReference>
<dbReference type="RefSeq" id="WP_046189477.1">
    <property type="nucleotide sequence ID" value="NZ_JACKUJ010000037.1"/>
</dbReference>
<feature type="domain" description="Cyanate lyase C-terminal" evidence="4">
    <location>
        <begin position="79"/>
        <end position="151"/>
    </location>
</feature>
<dbReference type="SMART" id="SM01116">
    <property type="entry name" value="Cyanate_lyase"/>
    <property type="match status" value="1"/>
</dbReference>
<evidence type="ECO:0000313" key="9">
    <source>
        <dbReference type="Proteomes" id="UP000192327"/>
    </source>
</evidence>
<dbReference type="EMBL" id="MVHH01000056">
    <property type="protein sequence ID" value="OQZ92883.1"/>
    <property type="molecule type" value="Genomic_DNA"/>
</dbReference>
<evidence type="ECO:0000313" key="7">
    <source>
        <dbReference type="EMBL" id="TXI54663.1"/>
    </source>
</evidence>
<dbReference type="OrthoDB" id="9785870at2"/>
<dbReference type="Proteomes" id="UP000321797">
    <property type="component" value="Unassembled WGS sequence"/>
</dbReference>
<dbReference type="Gene3D" id="3.30.1160.10">
    <property type="entry name" value="Cyanate lyase, C-terminal domain"/>
    <property type="match status" value="1"/>
</dbReference>
<dbReference type="PANTHER" id="PTHR34186">
    <property type="entry name" value="CYANATE HYDRATASE"/>
    <property type="match status" value="1"/>
</dbReference>
<evidence type="ECO:0000313" key="6">
    <source>
        <dbReference type="EMBL" id="OQZ92883.1"/>
    </source>
</evidence>
<evidence type="ECO:0000256" key="2">
    <source>
        <dbReference type="ARBA" id="ARBA00023239"/>
    </source>
</evidence>
<accession>A0A0F5MXK0</accession>
<reference evidence="5" key="2">
    <citation type="submission" date="2015-04" db="EMBL/GenBank/DDBJ databases">
        <title>Genome sequence of Mycobacterium arupense strain GUC1.</title>
        <authorList>
            <person name="Greninger A.L."/>
            <person name="Cunningham G."/>
            <person name="Chiu C.Y."/>
            <person name="Miller S."/>
        </authorList>
    </citation>
    <scope>NUCLEOTIDE SEQUENCE</scope>
    <source>
        <strain evidence="5">GUC1</strain>
    </source>
</reference>
<proteinExistence type="inferred from homology"/>
<dbReference type="EC" id="4.2.1.104" evidence="3"/>
<dbReference type="InterPro" id="IPR003712">
    <property type="entry name" value="Cyanate_lyase_C"/>
</dbReference>
<gene>
    <name evidence="3 7" type="primary">cynS</name>
    <name evidence="6" type="ORF">BST15_18270</name>
    <name evidence="7" type="ORF">E6Q54_14085</name>
    <name evidence="5" type="ORF">WR43_10190</name>
</gene>
<dbReference type="NCBIfam" id="NF002773">
    <property type="entry name" value="PRK02866.1"/>
    <property type="match status" value="1"/>
</dbReference>
<dbReference type="InterPro" id="IPR048564">
    <property type="entry name" value="CYNS_N"/>
</dbReference>
<dbReference type="HAMAP" id="MF_00535">
    <property type="entry name" value="Cyanate_hydrat"/>
    <property type="match status" value="1"/>
</dbReference>
<dbReference type="PRINTS" id="PR01693">
    <property type="entry name" value="CYANASE"/>
</dbReference>
<comment type="function">
    <text evidence="1 3">Catalyzes the reaction of cyanate with bicarbonate to produce ammonia and carbon dioxide.</text>
</comment>
<dbReference type="EMBL" id="LASW01000037">
    <property type="protein sequence ID" value="KKB99324.1"/>
    <property type="molecule type" value="Genomic_DNA"/>
</dbReference>
<dbReference type="SUPFAM" id="SSF55234">
    <property type="entry name" value="Cyanase C-terminal domain"/>
    <property type="match status" value="1"/>
</dbReference>
<dbReference type="Pfam" id="PF21291">
    <property type="entry name" value="CYNS_N"/>
    <property type="match status" value="1"/>
</dbReference>
<name>A0A0F5MXK0_9MYCO</name>
<dbReference type="InterPro" id="IPR008076">
    <property type="entry name" value="Cyanase"/>
</dbReference>
<comment type="catalytic activity">
    <reaction evidence="3">
        <text>cyanate + hydrogencarbonate + 3 H(+) = NH4(+) + 2 CO2</text>
        <dbReference type="Rhea" id="RHEA:11120"/>
        <dbReference type="ChEBI" id="CHEBI:15378"/>
        <dbReference type="ChEBI" id="CHEBI:16526"/>
        <dbReference type="ChEBI" id="CHEBI:17544"/>
        <dbReference type="ChEBI" id="CHEBI:28938"/>
        <dbReference type="ChEBI" id="CHEBI:29195"/>
        <dbReference type="EC" id="4.2.1.104"/>
    </reaction>
</comment>
<evidence type="ECO:0000313" key="8">
    <source>
        <dbReference type="Proteomes" id="UP000034416"/>
    </source>
</evidence>
<dbReference type="GO" id="GO:0008824">
    <property type="term" value="F:cyanate hydratase activity"/>
    <property type="evidence" value="ECO:0007669"/>
    <property type="project" value="UniProtKB-UniRule"/>
</dbReference>
<evidence type="ECO:0000256" key="3">
    <source>
        <dbReference type="HAMAP-Rule" id="MF_00535"/>
    </source>
</evidence>
<evidence type="ECO:0000256" key="1">
    <source>
        <dbReference type="ARBA" id="ARBA00003561"/>
    </source>
</evidence>
<dbReference type="Pfam" id="PF02560">
    <property type="entry name" value="Cyanate_lyase"/>
    <property type="match status" value="1"/>
</dbReference>
<dbReference type="SUPFAM" id="SSF47413">
    <property type="entry name" value="lambda repressor-like DNA-binding domains"/>
    <property type="match status" value="1"/>
</dbReference>
<comment type="similarity">
    <text evidence="3">Belongs to the cyanase family.</text>
</comment>
<dbReference type="GO" id="GO:0003677">
    <property type="term" value="F:DNA binding"/>
    <property type="evidence" value="ECO:0007669"/>
    <property type="project" value="InterPro"/>
</dbReference>
<organism evidence="5 8">
    <name type="scientific">Mycolicibacter arupensis</name>
    <dbReference type="NCBI Taxonomy" id="342002"/>
    <lineage>
        <taxon>Bacteria</taxon>
        <taxon>Bacillati</taxon>
        <taxon>Actinomycetota</taxon>
        <taxon>Actinomycetes</taxon>
        <taxon>Mycobacteriales</taxon>
        <taxon>Mycobacteriaceae</taxon>
        <taxon>Mycolicibacter</taxon>
    </lineage>
</organism>
<dbReference type="InterPro" id="IPR036581">
    <property type="entry name" value="Cyanate_lyase_C_sf"/>
</dbReference>
<protein>
    <recommendedName>
        <fullName evidence="3">Cyanate hydratase</fullName>
        <shortName evidence="3">Cyanase</shortName>
        <ecNumber evidence="3">4.2.1.104</ecNumber>
    </recommendedName>
    <alternativeName>
        <fullName evidence="3">Cyanate hydrolase</fullName>
    </alternativeName>
    <alternativeName>
        <fullName evidence="3">Cyanate lyase</fullName>
    </alternativeName>
</protein>
<comment type="caution">
    <text evidence="5">The sequence shown here is derived from an EMBL/GenBank/DDBJ whole genome shotgun (WGS) entry which is preliminary data.</text>
</comment>
<dbReference type="PIRSF" id="PIRSF001263">
    <property type="entry name" value="Cyanate_hydratas"/>
    <property type="match status" value="1"/>
</dbReference>
<reference evidence="6 9" key="3">
    <citation type="submission" date="2016-12" db="EMBL/GenBank/DDBJ databases">
        <title>The new phylogeny of genus Mycobacterium.</title>
        <authorList>
            <person name="Tortoli E."/>
            <person name="Trovato A."/>
            <person name="Cirillo D.M."/>
        </authorList>
    </citation>
    <scope>NUCLEOTIDE SEQUENCE [LARGE SCALE GENOMIC DNA]</scope>
    <source>
        <strain evidence="6 9">DSM 44942</strain>
    </source>
</reference>
<feature type="active site" evidence="3">
    <location>
        <position position="95"/>
    </location>
</feature>
<dbReference type="AlphaFoldDB" id="A0A0F5MXK0"/>
<evidence type="ECO:0000259" key="4">
    <source>
        <dbReference type="SMART" id="SM01116"/>
    </source>
</evidence>
<reference evidence="8" key="1">
    <citation type="submission" date="2015-04" db="EMBL/GenBank/DDBJ databases">
        <title>Genome sequence of Mycobacterium arupense GUC1.</title>
        <authorList>
            <person name="Greninger A.L."/>
            <person name="Cunningham G."/>
            <person name="Chiu C.Y."/>
            <person name="Miller S."/>
        </authorList>
    </citation>
    <scope>NUCLEOTIDE SEQUENCE [LARGE SCALE GENOMIC DNA]</scope>
    <source>
        <strain evidence="8">GUC1</strain>
    </source>
</reference>